<dbReference type="Gene3D" id="3.90.180.10">
    <property type="entry name" value="Medium-chain alcohol dehydrogenases, catalytic domain"/>
    <property type="match status" value="1"/>
</dbReference>
<dbReference type="Pfam" id="PF13602">
    <property type="entry name" value="ADH_zinc_N_2"/>
    <property type="match status" value="1"/>
</dbReference>
<proteinExistence type="predicted"/>
<dbReference type="SUPFAM" id="SSF51735">
    <property type="entry name" value="NAD(P)-binding Rossmann-fold domains"/>
    <property type="match status" value="1"/>
</dbReference>
<dbReference type="SMART" id="SM00829">
    <property type="entry name" value="PKS_ER"/>
    <property type="match status" value="1"/>
</dbReference>
<dbReference type="GeneID" id="8440370"/>
<dbReference type="PANTHER" id="PTHR44013">
    <property type="entry name" value="ZINC-TYPE ALCOHOL DEHYDROGENASE-LIKE PROTEIN C16A3.02C"/>
    <property type="match status" value="1"/>
</dbReference>
<keyword evidence="3" id="KW-1185">Reference proteome</keyword>
<dbReference type="Gene3D" id="3.40.50.720">
    <property type="entry name" value="NAD(P)-binding Rossmann-like Domain"/>
    <property type="match status" value="1"/>
</dbReference>
<dbReference type="STRING" id="336963.C4JGD0"/>
<dbReference type="InterPro" id="IPR020843">
    <property type="entry name" value="ER"/>
</dbReference>
<dbReference type="VEuPathDB" id="FungiDB:UREG_01121"/>
<evidence type="ECO:0000313" key="2">
    <source>
        <dbReference type="EMBL" id="EEP76272.1"/>
    </source>
</evidence>
<dbReference type="InterPro" id="IPR052733">
    <property type="entry name" value="Chloroplast_QOR"/>
</dbReference>
<dbReference type="KEGG" id="ure:UREG_01121"/>
<dbReference type="EMBL" id="CH476615">
    <property type="protein sequence ID" value="EEP76272.1"/>
    <property type="molecule type" value="Genomic_DNA"/>
</dbReference>
<gene>
    <name evidence="2" type="ORF">UREG_01121</name>
</gene>
<dbReference type="GO" id="GO:0016491">
    <property type="term" value="F:oxidoreductase activity"/>
    <property type="evidence" value="ECO:0007669"/>
    <property type="project" value="InterPro"/>
</dbReference>
<dbReference type="SUPFAM" id="SSF50129">
    <property type="entry name" value="GroES-like"/>
    <property type="match status" value="1"/>
</dbReference>
<dbReference type="InterPro" id="IPR011032">
    <property type="entry name" value="GroES-like_sf"/>
</dbReference>
<dbReference type="InterPro" id="IPR002364">
    <property type="entry name" value="Quin_OxRdtase/zeta-crystal_CS"/>
</dbReference>
<dbReference type="eggNOG" id="KOG1198">
    <property type="taxonomic scope" value="Eukaryota"/>
</dbReference>
<dbReference type="OMA" id="EGPTHFE"/>
<name>C4JGD0_UNCRE</name>
<dbReference type="InParanoid" id="C4JGD0"/>
<organism evidence="2 3">
    <name type="scientific">Uncinocarpus reesii (strain UAMH 1704)</name>
    <dbReference type="NCBI Taxonomy" id="336963"/>
    <lineage>
        <taxon>Eukaryota</taxon>
        <taxon>Fungi</taxon>
        <taxon>Dikarya</taxon>
        <taxon>Ascomycota</taxon>
        <taxon>Pezizomycotina</taxon>
        <taxon>Eurotiomycetes</taxon>
        <taxon>Eurotiomycetidae</taxon>
        <taxon>Onygenales</taxon>
        <taxon>Onygenaceae</taxon>
        <taxon>Uncinocarpus</taxon>
    </lineage>
</organism>
<dbReference type="RefSeq" id="XP_002541605.1">
    <property type="nucleotide sequence ID" value="XM_002541559.1"/>
</dbReference>
<evidence type="ECO:0000313" key="3">
    <source>
        <dbReference type="Proteomes" id="UP000002058"/>
    </source>
</evidence>
<dbReference type="OrthoDB" id="191139at2759"/>
<sequence>MASPIPKLMRALIQPNAAETRLILTQCEVPVPDKRAGEHLIRVHSIAPCAGELLWPKNFPPPKPRELIPCYDIAGTVVAAPESSPFRVGNEVYARTNYFRPGCARDYAIGVVDELAHRPQHLSWVQAAAIPLSSQTAWQALFVRSGVGGFTSGAWKGKRVLVTAASGGVGIWVTQLAKLAGATVIGTCGPENVELVHSLGAVEVINYRTTNLREWAQAPEKKVDVVIDCIGRKSLEDAWWAVKTGGILLSIFQPPEQVKPEEYTGTGVNSIFFVMSPNRAHLEEITKLVDEGKCRSVVDSVWPLEQFEEAFKRLDSGHAKGKIIFDLSLNN</sequence>
<protein>
    <recommendedName>
        <fullName evidence="1">Enoyl reductase (ER) domain-containing protein</fullName>
    </recommendedName>
</protein>
<dbReference type="InterPro" id="IPR036291">
    <property type="entry name" value="NAD(P)-bd_dom_sf"/>
</dbReference>
<evidence type="ECO:0000259" key="1">
    <source>
        <dbReference type="SMART" id="SM00829"/>
    </source>
</evidence>
<accession>C4JGD0</accession>
<dbReference type="Proteomes" id="UP000002058">
    <property type="component" value="Unassembled WGS sequence"/>
</dbReference>
<dbReference type="GO" id="GO:0008270">
    <property type="term" value="F:zinc ion binding"/>
    <property type="evidence" value="ECO:0007669"/>
    <property type="project" value="InterPro"/>
</dbReference>
<dbReference type="PROSITE" id="PS01162">
    <property type="entry name" value="QOR_ZETA_CRYSTAL"/>
    <property type="match status" value="1"/>
</dbReference>
<dbReference type="CDD" id="cd05289">
    <property type="entry name" value="MDR_like_2"/>
    <property type="match status" value="1"/>
</dbReference>
<dbReference type="AlphaFoldDB" id="C4JGD0"/>
<feature type="domain" description="Enoyl reductase (ER)" evidence="1">
    <location>
        <begin position="19"/>
        <end position="325"/>
    </location>
</feature>
<dbReference type="HOGENOM" id="CLU_026673_3_3_1"/>
<dbReference type="PANTHER" id="PTHR44013:SF5">
    <property type="entry name" value="OXIDOREDUCTASE, PUTATIVE (AFU_ORTHOLOGUE AFUA_5G01290)-RELATED"/>
    <property type="match status" value="1"/>
</dbReference>
<dbReference type="Pfam" id="PF08240">
    <property type="entry name" value="ADH_N"/>
    <property type="match status" value="1"/>
</dbReference>
<reference evidence="3" key="1">
    <citation type="journal article" date="2009" name="Genome Res.">
        <title>Comparative genomic analyses of the human fungal pathogens Coccidioides and their relatives.</title>
        <authorList>
            <person name="Sharpton T.J."/>
            <person name="Stajich J.E."/>
            <person name="Rounsley S.D."/>
            <person name="Gardner M.J."/>
            <person name="Wortman J.R."/>
            <person name="Jordar V.S."/>
            <person name="Maiti R."/>
            <person name="Kodira C.D."/>
            <person name="Neafsey D.E."/>
            <person name="Zeng Q."/>
            <person name="Hung C.-Y."/>
            <person name="McMahan C."/>
            <person name="Muszewska A."/>
            <person name="Grynberg M."/>
            <person name="Mandel M.A."/>
            <person name="Kellner E.M."/>
            <person name="Barker B.M."/>
            <person name="Galgiani J.N."/>
            <person name="Orbach M.J."/>
            <person name="Kirkland T.N."/>
            <person name="Cole G.T."/>
            <person name="Henn M.R."/>
            <person name="Birren B.W."/>
            <person name="Taylor J.W."/>
        </authorList>
    </citation>
    <scope>NUCLEOTIDE SEQUENCE [LARGE SCALE GENOMIC DNA]</scope>
    <source>
        <strain evidence="3">UAMH 1704</strain>
    </source>
</reference>
<dbReference type="InterPro" id="IPR013154">
    <property type="entry name" value="ADH-like_N"/>
</dbReference>